<dbReference type="GO" id="GO:0140359">
    <property type="term" value="F:ABC-type transporter activity"/>
    <property type="evidence" value="ECO:0007669"/>
    <property type="project" value="InterPro"/>
</dbReference>
<sequence length="529" mass="59500">MLSAVSASMAGSFIILALISSRILDEVTGKEKNRLLFYCLLLAGVVILLGILNILASHLRISIAGKLDMDMKETIFDTLFHKKYQEVWQYHSGELMNRLTSDIDVVITGITGIIPQVATIATKLIFGMAVLLWIDFFFALLILGIGIAVCCFGRLYSRKFQYMHKEMQEKSGRVRSFIQECIENMIVIKSFSNETLIQEKLKKYQQDYYHARVKRNTVSNIANTGAYVAFTAGYYGALAWGAFHIAAGTMTFGALAAFLQIINQMRTPFMNVSGLLPQYYSMISSASRLMELENLENEEDKEVVEDLGEFYNRMEEIVFDHVWFTYEKEPVLCDLSVRILKNSMTAIIGTSGKGKSTMMKLMLNLIQCEKGEIYFKTQEGQVPIDAGTRKLFAYVPQGNMIFSGTVEENIAFACKNVTEEEIMQAAEAACLKELIEKLPYGLKTILKERGSGLSEGQIQRLAIARAILSDAPILLLDECTSALDEETEKQVLKNLKKLKTKTIICISHRPAMPEGCDQVIRLENKRQVP</sequence>
<evidence type="ECO:0000259" key="8">
    <source>
        <dbReference type="PROSITE" id="PS50893"/>
    </source>
</evidence>
<keyword evidence="2 7" id="KW-0812">Transmembrane</keyword>
<feature type="transmembrane region" description="Helical" evidence="7">
    <location>
        <begin position="105"/>
        <end position="126"/>
    </location>
</feature>
<dbReference type="GO" id="GO:0005886">
    <property type="term" value="C:plasma membrane"/>
    <property type="evidence" value="ECO:0007669"/>
    <property type="project" value="UniProtKB-SubCell"/>
</dbReference>
<dbReference type="GO" id="GO:0016887">
    <property type="term" value="F:ATP hydrolysis activity"/>
    <property type="evidence" value="ECO:0007669"/>
    <property type="project" value="InterPro"/>
</dbReference>
<dbReference type="EC" id="3.6.3.-" evidence="10"/>
<comment type="subcellular location">
    <subcellularLocation>
        <location evidence="1">Cell membrane</location>
        <topology evidence="1">Multi-pass membrane protein</topology>
    </subcellularLocation>
</comment>
<evidence type="ECO:0000256" key="1">
    <source>
        <dbReference type="ARBA" id="ARBA00004651"/>
    </source>
</evidence>
<keyword evidence="4 10" id="KW-0067">ATP-binding</keyword>
<name>A0A6N2VCW4_BLAHA</name>
<feature type="domain" description="ABC transporter" evidence="8">
    <location>
        <begin position="317"/>
        <end position="528"/>
    </location>
</feature>
<proteinExistence type="predicted"/>
<dbReference type="Gene3D" id="3.40.50.300">
    <property type="entry name" value="P-loop containing nucleotide triphosphate hydrolases"/>
    <property type="match status" value="1"/>
</dbReference>
<dbReference type="PROSITE" id="PS50893">
    <property type="entry name" value="ABC_TRANSPORTER_2"/>
    <property type="match status" value="1"/>
</dbReference>
<keyword evidence="5 7" id="KW-1133">Transmembrane helix</keyword>
<dbReference type="PROSITE" id="PS50929">
    <property type="entry name" value="ABC_TM1F"/>
    <property type="match status" value="1"/>
</dbReference>
<dbReference type="Gene3D" id="1.20.1560.10">
    <property type="entry name" value="ABC transporter type 1, transmembrane domain"/>
    <property type="match status" value="1"/>
</dbReference>
<dbReference type="InterPro" id="IPR011527">
    <property type="entry name" value="ABC1_TM_dom"/>
</dbReference>
<dbReference type="SUPFAM" id="SSF52540">
    <property type="entry name" value="P-loop containing nucleoside triphosphate hydrolases"/>
    <property type="match status" value="1"/>
</dbReference>
<evidence type="ECO:0000256" key="7">
    <source>
        <dbReference type="SAM" id="Phobius"/>
    </source>
</evidence>
<dbReference type="GO" id="GO:0005524">
    <property type="term" value="F:ATP binding"/>
    <property type="evidence" value="ECO:0007669"/>
    <property type="project" value="UniProtKB-KW"/>
</dbReference>
<feature type="transmembrane region" description="Helical" evidence="7">
    <location>
        <begin position="35"/>
        <end position="56"/>
    </location>
</feature>
<reference evidence="10" key="1">
    <citation type="submission" date="2019-11" db="EMBL/GenBank/DDBJ databases">
        <authorList>
            <person name="Feng L."/>
        </authorList>
    </citation>
    <scope>NUCLEOTIDE SEQUENCE</scope>
    <source>
        <strain evidence="10">BhanseniiLFYP23</strain>
    </source>
</reference>
<feature type="domain" description="ABC transmembrane type-1" evidence="9">
    <location>
        <begin position="1"/>
        <end position="281"/>
    </location>
</feature>
<dbReference type="SUPFAM" id="SSF90123">
    <property type="entry name" value="ABC transporter transmembrane region"/>
    <property type="match status" value="1"/>
</dbReference>
<dbReference type="PANTHER" id="PTHR24221:SF654">
    <property type="entry name" value="ATP-BINDING CASSETTE SUB-FAMILY B MEMBER 6"/>
    <property type="match status" value="1"/>
</dbReference>
<dbReference type="Pfam" id="PF00005">
    <property type="entry name" value="ABC_tran"/>
    <property type="match status" value="1"/>
</dbReference>
<keyword evidence="3" id="KW-0547">Nucleotide-binding</keyword>
<dbReference type="InterPro" id="IPR003439">
    <property type="entry name" value="ABC_transporter-like_ATP-bd"/>
</dbReference>
<evidence type="ECO:0000256" key="4">
    <source>
        <dbReference type="ARBA" id="ARBA00022840"/>
    </source>
</evidence>
<evidence type="ECO:0000256" key="3">
    <source>
        <dbReference type="ARBA" id="ARBA00022741"/>
    </source>
</evidence>
<dbReference type="EMBL" id="CACRSY010000015">
    <property type="protein sequence ID" value="VYT26271.1"/>
    <property type="molecule type" value="Genomic_DNA"/>
</dbReference>
<evidence type="ECO:0000313" key="10">
    <source>
        <dbReference type="EMBL" id="VYT26271.1"/>
    </source>
</evidence>
<feature type="transmembrane region" description="Helical" evidence="7">
    <location>
        <begin position="243"/>
        <end position="262"/>
    </location>
</feature>
<evidence type="ECO:0000259" key="9">
    <source>
        <dbReference type="PROSITE" id="PS50929"/>
    </source>
</evidence>
<protein>
    <submittedName>
        <fullName evidence="10">Lipid A export ATP-binding/permease protein MsbA</fullName>
        <ecNumber evidence="10">3.6.3.-</ecNumber>
    </submittedName>
</protein>
<evidence type="ECO:0000256" key="5">
    <source>
        <dbReference type="ARBA" id="ARBA00022989"/>
    </source>
</evidence>
<dbReference type="AlphaFoldDB" id="A0A6N2VCW4"/>
<dbReference type="Pfam" id="PF00664">
    <property type="entry name" value="ABC_membrane"/>
    <property type="match status" value="1"/>
</dbReference>
<evidence type="ECO:0000256" key="6">
    <source>
        <dbReference type="ARBA" id="ARBA00023136"/>
    </source>
</evidence>
<dbReference type="InterPro" id="IPR003593">
    <property type="entry name" value="AAA+_ATPase"/>
</dbReference>
<accession>A0A6N2VCW4</accession>
<keyword evidence="10" id="KW-0378">Hydrolase</keyword>
<dbReference type="SMART" id="SM00382">
    <property type="entry name" value="AAA"/>
    <property type="match status" value="1"/>
</dbReference>
<feature type="transmembrane region" description="Helical" evidence="7">
    <location>
        <begin position="132"/>
        <end position="156"/>
    </location>
</feature>
<dbReference type="InterPro" id="IPR039421">
    <property type="entry name" value="Type_1_exporter"/>
</dbReference>
<keyword evidence="6 7" id="KW-0472">Membrane</keyword>
<dbReference type="PANTHER" id="PTHR24221">
    <property type="entry name" value="ATP-BINDING CASSETTE SUB-FAMILY B"/>
    <property type="match status" value="1"/>
</dbReference>
<dbReference type="CDD" id="cd07346">
    <property type="entry name" value="ABC_6TM_exporters"/>
    <property type="match status" value="1"/>
</dbReference>
<dbReference type="InterPro" id="IPR027417">
    <property type="entry name" value="P-loop_NTPase"/>
</dbReference>
<dbReference type="InterPro" id="IPR036640">
    <property type="entry name" value="ABC1_TM_sf"/>
</dbReference>
<organism evidence="10">
    <name type="scientific">Blautia hansenii</name>
    <name type="common">Ruminococcus hansenii</name>
    <dbReference type="NCBI Taxonomy" id="1322"/>
    <lineage>
        <taxon>Bacteria</taxon>
        <taxon>Bacillati</taxon>
        <taxon>Bacillota</taxon>
        <taxon>Clostridia</taxon>
        <taxon>Lachnospirales</taxon>
        <taxon>Lachnospiraceae</taxon>
        <taxon>Blautia</taxon>
    </lineage>
</organism>
<gene>
    <name evidence="10" type="primary">msbA</name>
    <name evidence="10" type="ORF">BHLFYP23_00907</name>
</gene>
<evidence type="ECO:0000256" key="2">
    <source>
        <dbReference type="ARBA" id="ARBA00022692"/>
    </source>
</evidence>
<dbReference type="GO" id="GO:0034040">
    <property type="term" value="F:ATPase-coupled lipid transmembrane transporter activity"/>
    <property type="evidence" value="ECO:0007669"/>
    <property type="project" value="TreeGrafter"/>
</dbReference>